<dbReference type="STRING" id="1640674.SAMN05216323_102138"/>
<keyword evidence="2" id="KW-1185">Reference proteome</keyword>
<reference evidence="1 2" key="1">
    <citation type="submission" date="2016-09" db="EMBL/GenBank/DDBJ databases">
        <authorList>
            <person name="Capua I."/>
            <person name="De Benedictis P."/>
            <person name="Joannis T."/>
            <person name="Lombin L.H."/>
            <person name="Cattoli G."/>
        </authorList>
    </citation>
    <scope>NUCLEOTIDE SEQUENCE [LARGE SCALE GENOMIC DNA]</scope>
    <source>
        <strain evidence="1 2">A7P-90m</strain>
    </source>
</reference>
<proteinExistence type="predicted"/>
<sequence length="76" mass="9125">MFKSHADKFKQTVTKAECRIRLLLKFYSIFTNHDLILITQKKKEFIKLSTFKMFYFVATNLKTILLWKKESALEFA</sequence>
<gene>
    <name evidence="1" type="ORF">SAMN05216323_102138</name>
</gene>
<organism evidence="1 2">
    <name type="scientific">Williamwhitmania taraxaci</name>
    <dbReference type="NCBI Taxonomy" id="1640674"/>
    <lineage>
        <taxon>Bacteria</taxon>
        <taxon>Pseudomonadati</taxon>
        <taxon>Bacteroidota</taxon>
        <taxon>Bacteroidia</taxon>
        <taxon>Bacteroidales</taxon>
        <taxon>Williamwhitmaniaceae</taxon>
        <taxon>Williamwhitmania</taxon>
    </lineage>
</organism>
<name>A0A1G6JSH0_9BACT</name>
<dbReference type="AlphaFoldDB" id="A0A1G6JSH0"/>
<protein>
    <submittedName>
        <fullName evidence="1">Uncharacterized protein</fullName>
    </submittedName>
</protein>
<evidence type="ECO:0000313" key="1">
    <source>
        <dbReference type="EMBL" id="SDC21699.1"/>
    </source>
</evidence>
<dbReference type="Proteomes" id="UP000199452">
    <property type="component" value="Unassembled WGS sequence"/>
</dbReference>
<accession>A0A1G6JSH0</accession>
<dbReference type="EMBL" id="FMYP01000021">
    <property type="protein sequence ID" value="SDC21699.1"/>
    <property type="molecule type" value="Genomic_DNA"/>
</dbReference>
<evidence type="ECO:0000313" key="2">
    <source>
        <dbReference type="Proteomes" id="UP000199452"/>
    </source>
</evidence>